<dbReference type="InterPro" id="IPR018488">
    <property type="entry name" value="cNMP-bd_CS"/>
</dbReference>
<feature type="domain" description="Cyclic nucleotide-binding" evidence="2">
    <location>
        <begin position="807"/>
        <end position="926"/>
    </location>
</feature>
<feature type="region of interest" description="Disordered" evidence="1">
    <location>
        <begin position="415"/>
        <end position="436"/>
    </location>
</feature>
<protein>
    <recommendedName>
        <fullName evidence="2">Cyclic nucleotide-binding domain-containing protein</fullName>
    </recommendedName>
</protein>
<feature type="domain" description="Cyclic nucleotide-binding" evidence="2">
    <location>
        <begin position="929"/>
        <end position="1048"/>
    </location>
</feature>
<dbReference type="CDD" id="cd00038">
    <property type="entry name" value="CAP_ED"/>
    <property type="match status" value="6"/>
</dbReference>
<dbReference type="Pfam" id="PF00027">
    <property type="entry name" value="cNMP_binding"/>
    <property type="match status" value="6"/>
</dbReference>
<dbReference type="InterPro" id="IPR000595">
    <property type="entry name" value="cNMP-bd_dom"/>
</dbReference>
<dbReference type="PRINTS" id="PR00103">
    <property type="entry name" value="CAMPKINASE"/>
</dbReference>
<dbReference type="InterPro" id="IPR014710">
    <property type="entry name" value="RmlC-like_jellyroll"/>
</dbReference>
<dbReference type="GO" id="GO:0030552">
    <property type="term" value="F:cAMP binding"/>
    <property type="evidence" value="ECO:0007669"/>
    <property type="project" value="TreeGrafter"/>
</dbReference>
<dbReference type="EMBL" id="CAUJNA010003619">
    <property type="protein sequence ID" value="CAJ1406218.1"/>
    <property type="molecule type" value="Genomic_DNA"/>
</dbReference>
<evidence type="ECO:0000259" key="2">
    <source>
        <dbReference type="PROSITE" id="PS50042"/>
    </source>
</evidence>
<name>A0AA36JHA9_9DINO</name>
<dbReference type="SUPFAM" id="SSF51206">
    <property type="entry name" value="cAMP-binding domain-like"/>
    <property type="match status" value="6"/>
</dbReference>
<evidence type="ECO:0000313" key="4">
    <source>
        <dbReference type="Proteomes" id="UP001178507"/>
    </source>
</evidence>
<dbReference type="Proteomes" id="UP001178507">
    <property type="component" value="Unassembled WGS sequence"/>
</dbReference>
<dbReference type="PANTHER" id="PTHR11635:SF152">
    <property type="entry name" value="CAMP-DEPENDENT PROTEIN KINASE TYPE I REGULATORY SUBUNIT-RELATED"/>
    <property type="match status" value="1"/>
</dbReference>
<evidence type="ECO:0000313" key="3">
    <source>
        <dbReference type="EMBL" id="CAJ1406218.1"/>
    </source>
</evidence>
<dbReference type="GO" id="GO:0004862">
    <property type="term" value="F:cAMP-dependent protein kinase inhibitor activity"/>
    <property type="evidence" value="ECO:0007669"/>
    <property type="project" value="TreeGrafter"/>
</dbReference>
<dbReference type="SMART" id="SM00100">
    <property type="entry name" value="cNMP"/>
    <property type="match status" value="6"/>
</dbReference>
<feature type="region of interest" description="Disordered" evidence="1">
    <location>
        <begin position="80"/>
        <end position="111"/>
    </location>
</feature>
<dbReference type="InterPro" id="IPR018490">
    <property type="entry name" value="cNMP-bd_dom_sf"/>
</dbReference>
<feature type="compositionally biased region" description="Acidic residues" evidence="1">
    <location>
        <begin position="92"/>
        <end position="105"/>
    </location>
</feature>
<dbReference type="PANTHER" id="PTHR11635">
    <property type="entry name" value="CAMP-DEPENDENT PROTEIN KINASE REGULATORY CHAIN"/>
    <property type="match status" value="1"/>
</dbReference>
<evidence type="ECO:0000256" key="1">
    <source>
        <dbReference type="SAM" id="MobiDB-lite"/>
    </source>
</evidence>
<organism evidence="3 4">
    <name type="scientific">Effrenium voratum</name>
    <dbReference type="NCBI Taxonomy" id="2562239"/>
    <lineage>
        <taxon>Eukaryota</taxon>
        <taxon>Sar</taxon>
        <taxon>Alveolata</taxon>
        <taxon>Dinophyceae</taxon>
        <taxon>Suessiales</taxon>
        <taxon>Symbiodiniaceae</taxon>
        <taxon>Effrenium</taxon>
    </lineage>
</organism>
<feature type="domain" description="Cyclic nucleotide-binding" evidence="2">
    <location>
        <begin position="483"/>
        <end position="602"/>
    </location>
</feature>
<feature type="domain" description="Cyclic nucleotide-binding" evidence="2">
    <location>
        <begin position="281"/>
        <end position="402"/>
    </location>
</feature>
<dbReference type="GO" id="GO:0005952">
    <property type="term" value="C:cAMP-dependent protein kinase complex"/>
    <property type="evidence" value="ECO:0007669"/>
    <property type="project" value="InterPro"/>
</dbReference>
<dbReference type="GO" id="GO:0005829">
    <property type="term" value="C:cytosol"/>
    <property type="evidence" value="ECO:0007669"/>
    <property type="project" value="TreeGrafter"/>
</dbReference>
<dbReference type="InterPro" id="IPR050503">
    <property type="entry name" value="cAMP-dep_PK_reg_su-like"/>
</dbReference>
<dbReference type="PROSITE" id="PS50042">
    <property type="entry name" value="CNMP_BINDING_3"/>
    <property type="match status" value="6"/>
</dbReference>
<comment type="caution">
    <text evidence="3">The sequence shown here is derived from an EMBL/GenBank/DDBJ whole genome shotgun (WGS) entry which is preliminary data.</text>
</comment>
<sequence length="1048" mass="116149">MNEQDVDTYIVRELDPIIQEMVLQILNSRPSKPLDFLIGWLSKKTGRRGNNAMSATALNHNLRLELAKLELMEAELRASQTATASTKRMKDDDSDEDESDSDAEEPVPVSPRLLSKARKSVSAEVYGAWNRQQAFVPPQHPKTADQEMRLRGILSRSILFAALDSKDLDIIVLAMQKCTFRPGERIIQQGDDGDCLYVIEEGSLDCKVQSNGTERVVKRCMPGDVFGELALLYNCPRAASVDSVDVSTAWRLDRTTFNHVARDAALKKSSKYDAFLRKVSLFSSLNEHQRAQVADSLRAEKALKDDVVVRQGEEGDKFYIVEEGTLVALKNSTNGPPKKVMQFSAGDYFGELAMLKDQPRAATIQVTSASASILSMDRDTFKRLLGPLETLMARRAKQYTEDKAEAAAKLAAKVSFSDDEDESDSDAEEPVPVSPRLLSKARKSVSAEVYGAWNQQQAFVPPQHPKTADQEMRLRGILSRSILFAALDSKDLDIIVLAMQKCTFKPGERIIQQGDDGDCLYVIEEGSLDCKVQSNGTERVVKRCMPGDVFGELALLYNCPRAASVDSVDVSTAWRLDRTTFNHVARDAALKKSSKYDAFLRKVSLFSSLNEHQRAQVADSLRAEKALKDDVVVRQGEEGDKFYIVEEGTLVALKNSTNGPPKKVMQFSAGDYFGELAMLKDQPRAATIQVTSASASILSMDRDTFKRLLGPLETLMARRAKQYTEDKAEAAAKLAAKVSFSDDEDESDSDAEEPVPVSPRLLSKARKSVSAEVYGAWNQQQAFVPPQHPKTADQEMRLRGILSRSILFAALDSKDLDIIVLAMQKCTFKPGERIIQQGDDGDCLYVIEEGSLDCKVQSNGTERVVKRCMPGDVFGELALLYNCPRAASVDSVDVSTAWRLDRTTFNHVARDAALKKSSKYDAFLRKVSLFSSLNEHQRAQVADSLRAEKALKDDVVVRQGEEGDKFYIVEEGTLVALKHSTNGPPKKVMQFSAGDYFGELAMLKDQPRAATIQVTSASASILSMDRDTFKRLLGPLESLMTQRSSLYK</sequence>
<feature type="compositionally biased region" description="Acidic residues" evidence="1">
    <location>
        <begin position="417"/>
        <end position="429"/>
    </location>
</feature>
<accession>A0AA36JHA9</accession>
<keyword evidence="4" id="KW-1185">Reference proteome</keyword>
<feature type="domain" description="Cyclic nucleotide-binding" evidence="2">
    <location>
        <begin position="605"/>
        <end position="726"/>
    </location>
</feature>
<proteinExistence type="predicted"/>
<reference evidence="3" key="1">
    <citation type="submission" date="2023-08" db="EMBL/GenBank/DDBJ databases">
        <authorList>
            <person name="Chen Y."/>
            <person name="Shah S."/>
            <person name="Dougan E. K."/>
            <person name="Thang M."/>
            <person name="Chan C."/>
        </authorList>
    </citation>
    <scope>NUCLEOTIDE SEQUENCE</scope>
</reference>
<dbReference type="AlphaFoldDB" id="A0AA36JHA9"/>
<feature type="compositionally biased region" description="Acidic residues" evidence="1">
    <location>
        <begin position="741"/>
        <end position="753"/>
    </location>
</feature>
<feature type="domain" description="Cyclic nucleotide-binding" evidence="2">
    <location>
        <begin position="159"/>
        <end position="278"/>
    </location>
</feature>
<feature type="region of interest" description="Disordered" evidence="1">
    <location>
        <begin position="739"/>
        <end position="760"/>
    </location>
</feature>
<dbReference type="PROSITE" id="PS00889">
    <property type="entry name" value="CNMP_BINDING_2"/>
    <property type="match status" value="6"/>
</dbReference>
<gene>
    <name evidence="3" type="ORF">EVOR1521_LOCUS28239</name>
</gene>
<dbReference type="GO" id="GO:0034236">
    <property type="term" value="F:protein kinase A catalytic subunit binding"/>
    <property type="evidence" value="ECO:0007669"/>
    <property type="project" value="TreeGrafter"/>
</dbReference>
<dbReference type="Gene3D" id="2.60.120.10">
    <property type="entry name" value="Jelly Rolls"/>
    <property type="match status" value="6"/>
</dbReference>
<dbReference type="PROSITE" id="PS00888">
    <property type="entry name" value="CNMP_BINDING_1"/>
    <property type="match status" value="6"/>
</dbReference>